<dbReference type="InterPro" id="IPR020845">
    <property type="entry name" value="AMP-binding_CS"/>
</dbReference>
<dbReference type="InterPro" id="IPR010080">
    <property type="entry name" value="Thioester_reductase-like_dom"/>
</dbReference>
<dbReference type="Gene3D" id="3.30.300.30">
    <property type="match status" value="1"/>
</dbReference>
<dbReference type="PROSITE" id="PS50075">
    <property type="entry name" value="CARRIER"/>
    <property type="match status" value="1"/>
</dbReference>
<protein>
    <submittedName>
        <fullName evidence="4">Amino acid adenylation domain-containing protein</fullName>
    </submittedName>
</protein>
<organism evidence="4 5">
    <name type="scientific">Pseudomonas yamanorum</name>
    <dbReference type="NCBI Taxonomy" id="515393"/>
    <lineage>
        <taxon>Bacteria</taxon>
        <taxon>Pseudomonadati</taxon>
        <taxon>Pseudomonadota</taxon>
        <taxon>Gammaproteobacteria</taxon>
        <taxon>Pseudomonadales</taxon>
        <taxon>Pseudomonadaceae</taxon>
        <taxon>Pseudomonas</taxon>
    </lineage>
</organism>
<dbReference type="Pfam" id="PF07993">
    <property type="entry name" value="NAD_binding_4"/>
    <property type="match status" value="1"/>
</dbReference>
<accession>A0A7Y8FE21</accession>
<keyword evidence="2" id="KW-0597">Phosphoprotein</keyword>
<feature type="domain" description="Carrier" evidence="3">
    <location>
        <begin position="516"/>
        <end position="591"/>
    </location>
</feature>
<sequence length="1006" mass="112271">MNDKLYQPFEAAGLLASFFAQVSTFPDKAAVITPEEHITYCSLAEQAAILAWSLRKEGLVRETPVAILLSPGIEQVVSQLGVLIAGGSCVPLDPNMPEDWLNNMLDDLHVDWTLSAFPAKHSGLHTTMLDLHALLSNKQKIEDIVEVSSGHRTHVLFTSGTTGKPKAVEIEAKGIVRLVVDADYIKITSDDRIASIANPTFDASLFEVWGALLNGATMIVIPKKDILDIQRFQMLLVQWKITVMFITTALFNLVVTTAPDAFRFFRYVLVGGETLNPHTLMQVLDTAPPEHLLNVYGPTECTTFSLAHSISLGDLVGGSVPIGRPISRTVAFVLNERLLPVVPGEIGHLYVGGDGLARAYWGRDDLTRERFVNVTLPGHGSSLRLYKTGDLGSQRADGVFMYHGRLDNQVKIRGHRIELEDIEFQILKRGNVTAAVAVLVNDGDTDPFLAAFVVPENALDFSMERLRDTLRQHLPEYMLPRLFVMNDVPLTSTGKVDKRKLMATLSASVGTAEKAGSFNDMEYSLLLMWRKILNIKNIGVTDHFFQLGGSSLQAARLIIEIKRHFKQHCSVQVLYDAPTIRELADVLSQKKETQADVNIVQWLKDAQLPADIHPLPETPQEWSELEGATVLLTGSTGFLGAFFLRDLLALPNIKRVVCLVRAQNEDVARQRIRYNLARYGLWSEAFNVQIMPVIGDLSLFEFGLAQALYKKLTMEVDVIFHLGAHVNYIQPYQAHRSANIDGTLNILRMATQGNPKPLHYVSTIAAFGPAGLLKRVHKINENDDLKPYLEGLKYDSGYSQSQWVVEQFIWEAKKRGVPLAVYRPGFIMGDSLNGAGNPNDFVSRLIRGCVAIGAYPVLPRQRKEFVPVDYVSSVLLTIAQDNRNLGRAYHLVPPDHTQSVDLDSFFELLTVIDHSLQKLPYSEWVSQLEMDPELADNPLMPLLPMLSEKVYENLTRWEVYENMPIYDASHTQAALAAVNSRLKPAPMDSRLLSLYLKYWEKSGDFT</sequence>
<gene>
    <name evidence="4" type="ORF">HX828_16505</name>
</gene>
<evidence type="ECO:0000313" key="5">
    <source>
        <dbReference type="Proteomes" id="UP000537188"/>
    </source>
</evidence>
<dbReference type="RefSeq" id="WP_177114517.1">
    <property type="nucleotide sequence ID" value="NZ_JACARF010000018.1"/>
</dbReference>
<dbReference type="SUPFAM" id="SSF56801">
    <property type="entry name" value="Acetyl-CoA synthetase-like"/>
    <property type="match status" value="1"/>
</dbReference>
<dbReference type="PANTHER" id="PTHR44845:SF6">
    <property type="entry name" value="BETA-ALANINE-ACTIVATING ENZYME"/>
    <property type="match status" value="1"/>
</dbReference>
<dbReference type="Pfam" id="PF00501">
    <property type="entry name" value="AMP-binding"/>
    <property type="match status" value="1"/>
</dbReference>
<dbReference type="SUPFAM" id="SSF47336">
    <property type="entry name" value="ACP-like"/>
    <property type="match status" value="1"/>
</dbReference>
<dbReference type="NCBIfam" id="TIGR01746">
    <property type="entry name" value="Thioester-redct"/>
    <property type="match status" value="1"/>
</dbReference>
<keyword evidence="1" id="KW-0596">Phosphopantetheine</keyword>
<dbReference type="Gene3D" id="2.30.38.10">
    <property type="entry name" value="Luciferase, Domain 3"/>
    <property type="match status" value="1"/>
</dbReference>
<dbReference type="InterPro" id="IPR009081">
    <property type="entry name" value="PP-bd_ACP"/>
</dbReference>
<name>A0A7Y8FE21_9PSED</name>
<dbReference type="PANTHER" id="PTHR44845">
    <property type="entry name" value="CARRIER DOMAIN-CONTAINING PROTEIN"/>
    <property type="match status" value="1"/>
</dbReference>
<dbReference type="InterPro" id="IPR000873">
    <property type="entry name" value="AMP-dep_synth/lig_dom"/>
</dbReference>
<dbReference type="InterPro" id="IPR010071">
    <property type="entry name" value="AA_adenyl_dom"/>
</dbReference>
<dbReference type="Gene3D" id="1.10.1200.10">
    <property type="entry name" value="ACP-like"/>
    <property type="match status" value="1"/>
</dbReference>
<evidence type="ECO:0000256" key="1">
    <source>
        <dbReference type="ARBA" id="ARBA00022450"/>
    </source>
</evidence>
<dbReference type="Gene3D" id="3.40.50.720">
    <property type="entry name" value="NAD(P)-binding Rossmann-like Domain"/>
    <property type="match status" value="1"/>
</dbReference>
<dbReference type="InterPro" id="IPR013120">
    <property type="entry name" value="FAR_NAD-bd"/>
</dbReference>
<dbReference type="InterPro" id="IPR025110">
    <property type="entry name" value="AMP-bd_C"/>
</dbReference>
<dbReference type="InterPro" id="IPR045851">
    <property type="entry name" value="AMP-bd_C_sf"/>
</dbReference>
<dbReference type="Pfam" id="PF00550">
    <property type="entry name" value="PP-binding"/>
    <property type="match status" value="1"/>
</dbReference>
<dbReference type="Proteomes" id="UP000537188">
    <property type="component" value="Unassembled WGS sequence"/>
</dbReference>
<dbReference type="PROSITE" id="PS00455">
    <property type="entry name" value="AMP_BINDING"/>
    <property type="match status" value="1"/>
</dbReference>
<dbReference type="InterPro" id="IPR036736">
    <property type="entry name" value="ACP-like_sf"/>
</dbReference>
<comment type="caution">
    <text evidence="4">The sequence shown here is derived from an EMBL/GenBank/DDBJ whole genome shotgun (WGS) entry which is preliminary data.</text>
</comment>
<dbReference type="CDD" id="cd05235">
    <property type="entry name" value="SDR_e1"/>
    <property type="match status" value="1"/>
</dbReference>
<dbReference type="NCBIfam" id="TIGR01733">
    <property type="entry name" value="AA-adenyl-dom"/>
    <property type="match status" value="1"/>
</dbReference>
<dbReference type="Pfam" id="PF13193">
    <property type="entry name" value="AMP-binding_C"/>
    <property type="match status" value="1"/>
</dbReference>
<proteinExistence type="predicted"/>
<evidence type="ECO:0000256" key="2">
    <source>
        <dbReference type="ARBA" id="ARBA00022553"/>
    </source>
</evidence>
<evidence type="ECO:0000313" key="4">
    <source>
        <dbReference type="EMBL" id="NWE77168.1"/>
    </source>
</evidence>
<dbReference type="Gene3D" id="3.40.50.980">
    <property type="match status" value="2"/>
</dbReference>
<dbReference type="SUPFAM" id="SSF51735">
    <property type="entry name" value="NAD(P)-binding Rossmann-fold domains"/>
    <property type="match status" value="1"/>
</dbReference>
<dbReference type="AlphaFoldDB" id="A0A7Y8FE21"/>
<reference evidence="4 5" key="1">
    <citation type="submission" date="2020-04" db="EMBL/GenBank/DDBJ databases">
        <title>Molecular characterization of pseudomonads from Agaricus bisporus reveal novel blotch 2 pathogens in Western Europe.</title>
        <authorList>
            <person name="Taparia T."/>
            <person name="Krijger M."/>
            <person name="Haynes E."/>
            <person name="Elpinstone J.G."/>
            <person name="Noble R."/>
            <person name="Van Der Wolf J."/>
        </authorList>
    </citation>
    <scope>NUCLEOTIDE SEQUENCE [LARGE SCALE GENOMIC DNA]</scope>
    <source>
        <strain evidence="4 5">IPO3781</strain>
    </source>
</reference>
<evidence type="ECO:0000259" key="3">
    <source>
        <dbReference type="PROSITE" id="PS50075"/>
    </source>
</evidence>
<dbReference type="InterPro" id="IPR036291">
    <property type="entry name" value="NAD(P)-bd_dom_sf"/>
</dbReference>
<dbReference type="EMBL" id="JACARF010000018">
    <property type="protein sequence ID" value="NWE77168.1"/>
    <property type="molecule type" value="Genomic_DNA"/>
</dbReference>
<dbReference type="CDD" id="cd05930">
    <property type="entry name" value="A_NRPS"/>
    <property type="match status" value="1"/>
</dbReference>